<protein>
    <submittedName>
        <fullName evidence="2">Uncharacterized protein</fullName>
    </submittedName>
</protein>
<dbReference type="KEGG" id="maqu:Maq22A_c05735"/>
<accession>A0A0C6F838</accession>
<evidence type="ECO:0000313" key="2">
    <source>
        <dbReference type="EMBL" id="BAQ44518.1"/>
    </source>
</evidence>
<dbReference type="RefSeq" id="WP_244533459.1">
    <property type="nucleotide sequence ID" value="NZ_AP014704.1"/>
</dbReference>
<feature type="region of interest" description="Disordered" evidence="1">
    <location>
        <begin position="1"/>
        <end position="42"/>
    </location>
</feature>
<feature type="compositionally biased region" description="Basic and acidic residues" evidence="1">
    <location>
        <begin position="8"/>
        <end position="22"/>
    </location>
</feature>
<reference evidence="3" key="2">
    <citation type="submission" date="2015-01" db="EMBL/GenBank/DDBJ databases">
        <title>Complete genome sequence of Methylobacterium aquaticum strain 22A.</title>
        <authorList>
            <person name="Tani A."/>
            <person name="Ogura Y."/>
            <person name="Hayashi T."/>
        </authorList>
    </citation>
    <scope>NUCLEOTIDE SEQUENCE [LARGE SCALE GENOMIC DNA]</scope>
    <source>
        <strain evidence="3">MA-22A</strain>
    </source>
</reference>
<sequence>MARRAAKREKPGRETPDREGPDHGTPAGPGGEGAPDAAPAAVPWREGRNAAARARLEKSLPAVFPVPVLRHALARPLVPPTPRLAVESYWRHHILRADRLARALAARSGQPEGWTWRLGTASPEAASPRKGGRGSGTAGEDLSEKGLPFSFRMPPAPFREGPHALGKGHCCVCGQPVYRFGWHRDLWGTGAPNRNAAWHAACVAAWKFWIAPADHVKELKRRQGHRCAQSGKRLLRTAEIDHRVPLYRIWREERARPWPGLLAYWGVPNLQVVNRAIHADKCAAEAGERASVRRAGGAPDEPFGPAALDLVLSGDPLSGPGEG</sequence>
<evidence type="ECO:0000256" key="1">
    <source>
        <dbReference type="SAM" id="MobiDB-lite"/>
    </source>
</evidence>
<dbReference type="PATRIC" id="fig|270351.10.peg.1092"/>
<dbReference type="EMBL" id="AP014704">
    <property type="protein sequence ID" value="BAQ44518.1"/>
    <property type="molecule type" value="Genomic_DNA"/>
</dbReference>
<name>A0A0C6F838_9HYPH</name>
<dbReference type="AlphaFoldDB" id="A0A0C6F838"/>
<dbReference type="Proteomes" id="UP000061432">
    <property type="component" value="Chromosome"/>
</dbReference>
<proteinExistence type="predicted"/>
<organism evidence="2 3">
    <name type="scientific">Methylobacterium aquaticum</name>
    <dbReference type="NCBI Taxonomy" id="270351"/>
    <lineage>
        <taxon>Bacteria</taxon>
        <taxon>Pseudomonadati</taxon>
        <taxon>Pseudomonadota</taxon>
        <taxon>Alphaproteobacteria</taxon>
        <taxon>Hyphomicrobiales</taxon>
        <taxon>Methylobacteriaceae</taxon>
        <taxon>Methylobacterium</taxon>
    </lineage>
</organism>
<evidence type="ECO:0000313" key="3">
    <source>
        <dbReference type="Proteomes" id="UP000061432"/>
    </source>
</evidence>
<reference evidence="2 3" key="1">
    <citation type="journal article" date="2015" name="Genome Announc.">
        <title>Complete Genome Sequence of Methylobacterium aquaticum Strain 22A, Isolated from Racomitrium japonicum Moss.</title>
        <authorList>
            <person name="Tani A."/>
            <person name="Ogura Y."/>
            <person name="Hayashi T."/>
            <person name="Kimbara K."/>
        </authorList>
    </citation>
    <scope>NUCLEOTIDE SEQUENCE [LARGE SCALE GENOMIC DNA]</scope>
    <source>
        <strain evidence="2 3">MA-22A</strain>
    </source>
</reference>
<feature type="region of interest" description="Disordered" evidence="1">
    <location>
        <begin position="291"/>
        <end position="323"/>
    </location>
</feature>
<feature type="region of interest" description="Disordered" evidence="1">
    <location>
        <begin position="115"/>
        <end position="146"/>
    </location>
</feature>
<gene>
    <name evidence="2" type="ORF">Maq22A_c05735</name>
</gene>